<sequence length="147" mass="16866">MLEGIIGGILGLIGVGISLYYSNKINKENQKFQKELEEKRSADEIWRRKYEVLVKLIGYRFDFSGKESLSAINSIAALFYDSDDVMNAVKDFYDYSTLPGVVKNTETSNDKLVTLYMAIYSDLGIDKNVDKSFLKRVFLYDSRQDKN</sequence>
<reference evidence="2 3" key="1">
    <citation type="submission" date="2019-05" db="EMBL/GenBank/DDBJ databases">
        <title>Genome Sequence of Lactobacillus futsaii Y97, a Potential Probiotic Strain Isolated from the Futsai of Taiwan.</title>
        <authorList>
            <person name="Du X."/>
        </authorList>
    </citation>
    <scope>NUCLEOTIDE SEQUENCE [LARGE SCALE GENOMIC DNA]</scope>
    <source>
        <strain evidence="2 3">Y97</strain>
    </source>
</reference>
<accession>A0A5B7SZN0</accession>
<proteinExistence type="predicted"/>
<evidence type="ECO:0000313" key="3">
    <source>
        <dbReference type="Proteomes" id="UP000310673"/>
    </source>
</evidence>
<gene>
    <name evidence="2" type="ORF">FG051_09310</name>
</gene>
<organism evidence="2 3">
    <name type="scientific">Companilactobacillus futsaii</name>
    <dbReference type="NCBI Taxonomy" id="938155"/>
    <lineage>
        <taxon>Bacteria</taxon>
        <taxon>Bacillati</taxon>
        <taxon>Bacillota</taxon>
        <taxon>Bacilli</taxon>
        <taxon>Lactobacillales</taxon>
        <taxon>Lactobacillaceae</taxon>
        <taxon>Companilactobacillus</taxon>
    </lineage>
</organism>
<dbReference type="RefSeq" id="WP_057814283.1">
    <property type="nucleotide sequence ID" value="NZ_CP040736.1"/>
</dbReference>
<dbReference type="STRING" id="1423818.FC88_GL000532"/>
<dbReference type="KEGG" id="lft:FG051_09310"/>
<dbReference type="Proteomes" id="UP000310673">
    <property type="component" value="Chromosome"/>
</dbReference>
<evidence type="ECO:0000313" key="2">
    <source>
        <dbReference type="EMBL" id="QCX25276.1"/>
    </source>
</evidence>
<keyword evidence="1" id="KW-0812">Transmembrane</keyword>
<evidence type="ECO:0000256" key="1">
    <source>
        <dbReference type="SAM" id="Phobius"/>
    </source>
</evidence>
<keyword evidence="1" id="KW-1133">Transmembrane helix</keyword>
<name>A0A5B7SZN0_9LACO</name>
<keyword evidence="1" id="KW-0472">Membrane</keyword>
<protein>
    <submittedName>
        <fullName evidence="2">Uncharacterized protein</fullName>
    </submittedName>
</protein>
<feature type="transmembrane region" description="Helical" evidence="1">
    <location>
        <begin position="6"/>
        <end position="23"/>
    </location>
</feature>
<dbReference type="AlphaFoldDB" id="A0A5B7SZN0"/>
<dbReference type="EMBL" id="CP040736">
    <property type="protein sequence ID" value="QCX25276.1"/>
    <property type="molecule type" value="Genomic_DNA"/>
</dbReference>